<evidence type="ECO:0000256" key="6">
    <source>
        <dbReference type="ARBA" id="ARBA00049534"/>
    </source>
</evidence>
<dbReference type="PROSITE" id="PS51130">
    <property type="entry name" value="PDXT_SNO_2"/>
    <property type="match status" value="1"/>
</dbReference>
<feature type="active site" description="Nucleophile" evidence="7">
    <location>
        <position position="89"/>
    </location>
</feature>
<reference evidence="9" key="1">
    <citation type="journal article" date="2019" name="Int. J. Syst. Evol. Microbiol.">
        <title>The Global Catalogue of Microorganisms (GCM) 10K type strain sequencing project: providing services to taxonomists for standard genome sequencing and annotation.</title>
        <authorList>
            <consortium name="The Broad Institute Genomics Platform"/>
            <consortium name="The Broad Institute Genome Sequencing Center for Infectious Disease"/>
            <person name="Wu L."/>
            <person name="Ma J."/>
        </authorList>
    </citation>
    <scope>NUCLEOTIDE SEQUENCE [LARGE SCALE GENOMIC DNA]</scope>
    <source>
        <strain evidence="9">ICMP 19430</strain>
    </source>
</reference>
<dbReference type="InterPro" id="IPR029062">
    <property type="entry name" value="Class_I_gatase-like"/>
</dbReference>
<dbReference type="SUPFAM" id="SSF52317">
    <property type="entry name" value="Class I glutamine amidotransferase-like"/>
    <property type="match status" value="1"/>
</dbReference>
<comment type="function">
    <text evidence="7">Catalyzes the hydrolysis of glutamine to glutamate and ammonia as part of the biosynthesis of pyridoxal 5'-phosphate. The resulting ammonia molecule is channeled to the active site of PdxS.</text>
</comment>
<dbReference type="PANTHER" id="PTHR31559:SF0">
    <property type="entry name" value="PYRIDOXAL 5'-PHOSPHATE SYNTHASE SUBUNIT SNO1-RELATED"/>
    <property type="match status" value="1"/>
</dbReference>
<dbReference type="PROSITE" id="PS51273">
    <property type="entry name" value="GATASE_TYPE_1"/>
    <property type="match status" value="1"/>
</dbReference>
<organism evidence="8 9">
    <name type="scientific">Rhodococcus daqingensis</name>
    <dbReference type="NCBI Taxonomy" id="2479363"/>
    <lineage>
        <taxon>Bacteria</taxon>
        <taxon>Bacillati</taxon>
        <taxon>Actinomycetota</taxon>
        <taxon>Actinomycetes</taxon>
        <taxon>Mycobacteriales</taxon>
        <taxon>Nocardiaceae</taxon>
        <taxon>Rhodococcus</taxon>
    </lineage>
</organism>
<dbReference type="NCBIfam" id="TIGR03800">
    <property type="entry name" value="PLP_synth_Pdx2"/>
    <property type="match status" value="1"/>
</dbReference>
<keyword evidence="5 7" id="KW-0456">Lyase</keyword>
<comment type="catalytic activity">
    <reaction evidence="7">
        <text>aldehydo-D-ribose 5-phosphate + D-glyceraldehyde 3-phosphate + L-glutamine = pyridoxal 5'-phosphate + L-glutamate + phosphate + 3 H2O + H(+)</text>
        <dbReference type="Rhea" id="RHEA:31507"/>
        <dbReference type="ChEBI" id="CHEBI:15377"/>
        <dbReference type="ChEBI" id="CHEBI:15378"/>
        <dbReference type="ChEBI" id="CHEBI:29985"/>
        <dbReference type="ChEBI" id="CHEBI:43474"/>
        <dbReference type="ChEBI" id="CHEBI:58273"/>
        <dbReference type="ChEBI" id="CHEBI:58359"/>
        <dbReference type="ChEBI" id="CHEBI:59776"/>
        <dbReference type="ChEBI" id="CHEBI:597326"/>
        <dbReference type="EC" id="4.3.3.6"/>
    </reaction>
</comment>
<evidence type="ECO:0000256" key="2">
    <source>
        <dbReference type="ARBA" id="ARBA00022801"/>
    </source>
</evidence>
<evidence type="ECO:0000313" key="8">
    <source>
        <dbReference type="EMBL" id="MFC7450228.1"/>
    </source>
</evidence>
<keyword evidence="9" id="KW-1185">Reference proteome</keyword>
<dbReference type="HAMAP" id="MF_01615">
    <property type="entry name" value="PdxT"/>
    <property type="match status" value="1"/>
</dbReference>
<dbReference type="InterPro" id="IPR021196">
    <property type="entry name" value="PdxT/SNO_CS"/>
</dbReference>
<dbReference type="EC" id="3.5.1.2" evidence="7"/>
<evidence type="ECO:0000313" key="9">
    <source>
        <dbReference type="Proteomes" id="UP001596484"/>
    </source>
</evidence>
<comment type="pathway">
    <text evidence="7">Cofactor biosynthesis; pyridoxal 5'-phosphate biosynthesis.</text>
</comment>
<dbReference type="PANTHER" id="PTHR31559">
    <property type="entry name" value="PYRIDOXAL 5'-PHOSPHATE SYNTHASE SUBUNIT SNO"/>
    <property type="match status" value="1"/>
</dbReference>
<evidence type="ECO:0000256" key="7">
    <source>
        <dbReference type="HAMAP-Rule" id="MF_01615"/>
    </source>
</evidence>
<feature type="binding site" evidence="7">
    <location>
        <begin position="147"/>
        <end position="148"/>
    </location>
    <ligand>
        <name>L-glutamine</name>
        <dbReference type="ChEBI" id="CHEBI:58359"/>
    </ligand>
</feature>
<dbReference type="GO" id="GO:0004359">
    <property type="term" value="F:glutaminase activity"/>
    <property type="evidence" value="ECO:0007669"/>
    <property type="project" value="UniProtKB-EC"/>
</dbReference>
<evidence type="ECO:0000256" key="1">
    <source>
        <dbReference type="ARBA" id="ARBA00008345"/>
    </source>
</evidence>
<dbReference type="GO" id="GO:0036381">
    <property type="term" value="F:pyridoxal 5'-phosphate synthase (glutamine hydrolysing) activity"/>
    <property type="evidence" value="ECO:0007669"/>
    <property type="project" value="UniProtKB-EC"/>
</dbReference>
<keyword evidence="2 7" id="KW-0378">Hydrolase</keyword>
<evidence type="ECO:0000256" key="4">
    <source>
        <dbReference type="ARBA" id="ARBA00022962"/>
    </source>
</evidence>
<proteinExistence type="inferred from homology"/>
<dbReference type="Gene3D" id="3.40.50.880">
    <property type="match status" value="1"/>
</dbReference>
<keyword evidence="4 7" id="KW-0315">Glutamine amidotransferase</keyword>
<comment type="catalytic activity">
    <reaction evidence="6 7">
        <text>L-glutamine + H2O = L-glutamate + NH4(+)</text>
        <dbReference type="Rhea" id="RHEA:15889"/>
        <dbReference type="ChEBI" id="CHEBI:15377"/>
        <dbReference type="ChEBI" id="CHEBI:28938"/>
        <dbReference type="ChEBI" id="CHEBI:29985"/>
        <dbReference type="ChEBI" id="CHEBI:58359"/>
        <dbReference type="EC" id="3.5.1.2"/>
    </reaction>
</comment>
<dbReference type="InterPro" id="IPR002161">
    <property type="entry name" value="PdxT/SNO"/>
</dbReference>
<dbReference type="EC" id="4.3.3.6" evidence="7"/>
<dbReference type="Proteomes" id="UP001596484">
    <property type="component" value="Unassembled WGS sequence"/>
</dbReference>
<comment type="subunit">
    <text evidence="7">In the presence of PdxS, forms a dodecamer of heterodimers. Only shows activity in the heterodimer.</text>
</comment>
<evidence type="ECO:0000256" key="3">
    <source>
        <dbReference type="ARBA" id="ARBA00022898"/>
    </source>
</evidence>
<dbReference type="PIRSF" id="PIRSF005639">
    <property type="entry name" value="Glut_amidoT_SNO"/>
    <property type="match status" value="1"/>
</dbReference>
<feature type="binding site" evidence="7">
    <location>
        <begin position="57"/>
        <end position="59"/>
    </location>
    <ligand>
        <name>L-glutamine</name>
        <dbReference type="ChEBI" id="CHEBI:58359"/>
    </ligand>
</feature>
<sequence>MIERTSAATTTPTIGVLALQGDVREHLAALEASGARGVGVRRVSELESVDGLVIPGGESTTMSRLLTVFDLLEPLRARLRDGMPAYGSCAGMILLASEVLDTRPDAQCLSGIDITVRRNAFGRQVDSFEEDLEFAGIEGAPMRAVFIRAPWVERVGPGVEVLATVPEGPAAGRVVAVREGNVLATSFHPEVTGDRRVHQLFVDMVREVAVARA</sequence>
<dbReference type="EMBL" id="JBHTCS010000024">
    <property type="protein sequence ID" value="MFC7450228.1"/>
    <property type="molecule type" value="Genomic_DNA"/>
</dbReference>
<dbReference type="CDD" id="cd01749">
    <property type="entry name" value="GATase1_PB"/>
    <property type="match status" value="1"/>
</dbReference>
<dbReference type="RefSeq" id="WP_378407926.1">
    <property type="nucleotide sequence ID" value="NZ_JBHTCS010000024.1"/>
</dbReference>
<feature type="active site" description="Charge relay system" evidence="7">
    <location>
        <position position="188"/>
    </location>
</feature>
<gene>
    <name evidence="7 8" type="primary">pdxT</name>
    <name evidence="8" type="ORF">ACFQS9_20235</name>
</gene>
<comment type="similarity">
    <text evidence="1 7">Belongs to the glutaminase PdxT/SNO family.</text>
</comment>
<feature type="active site" description="Charge relay system" evidence="7">
    <location>
        <position position="190"/>
    </location>
</feature>
<feature type="binding site" evidence="7">
    <location>
        <position position="118"/>
    </location>
    <ligand>
        <name>L-glutamine</name>
        <dbReference type="ChEBI" id="CHEBI:58359"/>
    </ligand>
</feature>
<protein>
    <recommendedName>
        <fullName evidence="7">Pyridoxal 5'-phosphate synthase subunit PdxT</fullName>
        <ecNumber evidence="7">4.3.3.6</ecNumber>
    </recommendedName>
    <alternativeName>
        <fullName evidence="7">Pdx2</fullName>
    </alternativeName>
    <alternativeName>
        <fullName evidence="7">Pyridoxal 5'-phosphate synthase glutaminase subunit</fullName>
        <ecNumber evidence="7">3.5.1.2</ecNumber>
    </alternativeName>
</protein>
<accession>A0ABW2S343</accession>
<dbReference type="Pfam" id="PF01174">
    <property type="entry name" value="SNO"/>
    <property type="match status" value="1"/>
</dbReference>
<comment type="caution">
    <text evidence="8">The sequence shown here is derived from an EMBL/GenBank/DDBJ whole genome shotgun (WGS) entry which is preliminary data.</text>
</comment>
<evidence type="ECO:0000256" key="5">
    <source>
        <dbReference type="ARBA" id="ARBA00023239"/>
    </source>
</evidence>
<keyword evidence="3 7" id="KW-0663">Pyridoxal phosphate</keyword>
<dbReference type="PROSITE" id="PS01236">
    <property type="entry name" value="PDXT_SNO_1"/>
    <property type="match status" value="1"/>
</dbReference>
<name>A0ABW2S343_9NOCA</name>